<evidence type="ECO:0000313" key="1">
    <source>
        <dbReference type="EMBL" id="KAI5683146.1"/>
    </source>
</evidence>
<reference evidence="2" key="1">
    <citation type="journal article" date="2023" name="Nat. Plants">
        <title>Single-cell RNA sequencing provides a high-resolution roadmap for understanding the multicellular compartmentation of specialized metabolism.</title>
        <authorList>
            <person name="Sun S."/>
            <person name="Shen X."/>
            <person name="Li Y."/>
            <person name="Li Y."/>
            <person name="Wang S."/>
            <person name="Li R."/>
            <person name="Zhang H."/>
            <person name="Shen G."/>
            <person name="Guo B."/>
            <person name="Wei J."/>
            <person name="Xu J."/>
            <person name="St-Pierre B."/>
            <person name="Chen S."/>
            <person name="Sun C."/>
        </authorList>
    </citation>
    <scope>NUCLEOTIDE SEQUENCE [LARGE SCALE GENOMIC DNA]</scope>
</reference>
<accession>A0ACC0CDZ7</accession>
<keyword evidence="2" id="KW-1185">Reference proteome</keyword>
<sequence>MECCVDLGLVDMNYTGPHFAWTNRAAWSKINRALCNNSWFTSSLNATSNFFISGCFSDHYPCVVYLFEQMDRPRPRFMFFNMWVEYEDFGRMVEDNWRMLIPGTKQFALCRKLKMLKKGFMELNRKHFAHISAKAEAARADLKHAKTDLYERPLDDRLKEEVRQIQNKVVFLINVERKFFAQKIKGEFLFQGDKGTRVFHSLVKRNAKRNYIASITREDGTYTTNGKEVQDEFISFYGKLLGTRQGVSGFDDYAMGTGPKISPTQAADWKLLDRWCRASCVSGLEYSRCPWQCLTELLVYVGDFYGVESRPKWLGIETESSIGAAKTRIAAWANGELFTTTEAYAFMPSKGRSRDG</sequence>
<gene>
    <name evidence="1" type="ORF">M9H77_04374</name>
</gene>
<dbReference type="EMBL" id="CM044701">
    <property type="protein sequence ID" value="KAI5683146.1"/>
    <property type="molecule type" value="Genomic_DNA"/>
</dbReference>
<organism evidence="1 2">
    <name type="scientific">Catharanthus roseus</name>
    <name type="common">Madagascar periwinkle</name>
    <name type="synonym">Vinca rosea</name>
    <dbReference type="NCBI Taxonomy" id="4058"/>
    <lineage>
        <taxon>Eukaryota</taxon>
        <taxon>Viridiplantae</taxon>
        <taxon>Streptophyta</taxon>
        <taxon>Embryophyta</taxon>
        <taxon>Tracheophyta</taxon>
        <taxon>Spermatophyta</taxon>
        <taxon>Magnoliopsida</taxon>
        <taxon>eudicotyledons</taxon>
        <taxon>Gunneridae</taxon>
        <taxon>Pentapetalae</taxon>
        <taxon>asterids</taxon>
        <taxon>lamiids</taxon>
        <taxon>Gentianales</taxon>
        <taxon>Apocynaceae</taxon>
        <taxon>Rauvolfioideae</taxon>
        <taxon>Vinceae</taxon>
        <taxon>Catharanthinae</taxon>
        <taxon>Catharanthus</taxon>
    </lineage>
</organism>
<comment type="caution">
    <text evidence="1">The sequence shown here is derived from an EMBL/GenBank/DDBJ whole genome shotgun (WGS) entry which is preliminary data.</text>
</comment>
<name>A0ACC0CDZ7_CATRO</name>
<evidence type="ECO:0000313" key="2">
    <source>
        <dbReference type="Proteomes" id="UP001060085"/>
    </source>
</evidence>
<proteinExistence type="predicted"/>
<protein>
    <submittedName>
        <fullName evidence="1">Uncharacterized protein</fullName>
    </submittedName>
</protein>
<dbReference type="Proteomes" id="UP001060085">
    <property type="component" value="Linkage Group LG01"/>
</dbReference>